<gene>
    <name evidence="2" type="primary">Dvir\GJ26706</name>
    <name evidence="2" type="ORF">Dvir_GJ26706</name>
</gene>
<dbReference type="EMBL" id="CH940671">
    <property type="protein sequence ID" value="KRF78174.1"/>
    <property type="molecule type" value="Genomic_DNA"/>
</dbReference>
<keyword evidence="1" id="KW-0472">Membrane</keyword>
<dbReference type="OrthoDB" id="2985014at2759"/>
<feature type="transmembrane region" description="Helical" evidence="1">
    <location>
        <begin position="24"/>
        <end position="42"/>
    </location>
</feature>
<protein>
    <submittedName>
        <fullName evidence="2">Uncharacterized protein, isoform A</fullName>
    </submittedName>
</protein>
<accession>A0A0Q9WBK5</accession>
<reference evidence="2 3" key="1">
    <citation type="journal article" date="2007" name="Nature">
        <title>Evolution of genes and genomes on the Drosophila phylogeny.</title>
        <authorList>
            <consortium name="Drosophila 12 Genomes Consortium"/>
            <person name="Clark A.G."/>
            <person name="Eisen M.B."/>
            <person name="Smith D.R."/>
            <person name="Bergman C.M."/>
            <person name="Oliver B."/>
            <person name="Markow T.A."/>
            <person name="Kaufman T.C."/>
            <person name="Kellis M."/>
            <person name="Gelbart W."/>
            <person name="Iyer V.N."/>
            <person name="Pollard D.A."/>
            <person name="Sackton T.B."/>
            <person name="Larracuente A.M."/>
            <person name="Singh N.D."/>
            <person name="Abad J.P."/>
            <person name="Abt D.N."/>
            <person name="Adryan B."/>
            <person name="Aguade M."/>
            <person name="Akashi H."/>
            <person name="Anderson W.W."/>
            <person name="Aquadro C.F."/>
            <person name="Ardell D.H."/>
            <person name="Arguello R."/>
            <person name="Artieri C.G."/>
            <person name="Barbash D.A."/>
            <person name="Barker D."/>
            <person name="Barsanti P."/>
            <person name="Batterham P."/>
            <person name="Batzoglou S."/>
            <person name="Begun D."/>
            <person name="Bhutkar A."/>
            <person name="Blanco E."/>
            <person name="Bosak S.A."/>
            <person name="Bradley R.K."/>
            <person name="Brand A.D."/>
            <person name="Brent M.R."/>
            <person name="Brooks A.N."/>
            <person name="Brown R.H."/>
            <person name="Butlin R.K."/>
            <person name="Caggese C."/>
            <person name="Calvi B.R."/>
            <person name="Bernardo de Carvalho A."/>
            <person name="Caspi A."/>
            <person name="Castrezana S."/>
            <person name="Celniker S.E."/>
            <person name="Chang J.L."/>
            <person name="Chapple C."/>
            <person name="Chatterji S."/>
            <person name="Chinwalla A."/>
            <person name="Civetta A."/>
            <person name="Clifton S.W."/>
            <person name="Comeron J.M."/>
            <person name="Costello J.C."/>
            <person name="Coyne J.A."/>
            <person name="Daub J."/>
            <person name="David R.G."/>
            <person name="Delcher A.L."/>
            <person name="Delehaunty K."/>
            <person name="Do C.B."/>
            <person name="Ebling H."/>
            <person name="Edwards K."/>
            <person name="Eickbush T."/>
            <person name="Evans J.D."/>
            <person name="Filipski A."/>
            <person name="Findeiss S."/>
            <person name="Freyhult E."/>
            <person name="Fulton L."/>
            <person name="Fulton R."/>
            <person name="Garcia A.C."/>
            <person name="Gardiner A."/>
            <person name="Garfield D.A."/>
            <person name="Garvin B.E."/>
            <person name="Gibson G."/>
            <person name="Gilbert D."/>
            <person name="Gnerre S."/>
            <person name="Godfrey J."/>
            <person name="Good R."/>
            <person name="Gotea V."/>
            <person name="Gravely B."/>
            <person name="Greenberg A.J."/>
            <person name="Griffiths-Jones S."/>
            <person name="Gross S."/>
            <person name="Guigo R."/>
            <person name="Gustafson E.A."/>
            <person name="Haerty W."/>
            <person name="Hahn M.W."/>
            <person name="Halligan D.L."/>
            <person name="Halpern A.L."/>
            <person name="Halter G.M."/>
            <person name="Han M.V."/>
            <person name="Heger A."/>
            <person name="Hillier L."/>
            <person name="Hinrichs A.S."/>
            <person name="Holmes I."/>
            <person name="Hoskins R.A."/>
            <person name="Hubisz M.J."/>
            <person name="Hultmark D."/>
            <person name="Huntley M.A."/>
            <person name="Jaffe D.B."/>
            <person name="Jagadeeshan S."/>
            <person name="Jeck W.R."/>
            <person name="Johnson J."/>
            <person name="Jones C.D."/>
            <person name="Jordan W.C."/>
            <person name="Karpen G.H."/>
            <person name="Kataoka E."/>
            <person name="Keightley P.D."/>
            <person name="Kheradpour P."/>
            <person name="Kirkness E.F."/>
            <person name="Koerich L.B."/>
            <person name="Kristiansen K."/>
            <person name="Kudrna D."/>
            <person name="Kulathinal R.J."/>
            <person name="Kumar S."/>
            <person name="Kwok R."/>
            <person name="Lander E."/>
            <person name="Langley C.H."/>
            <person name="Lapoint R."/>
            <person name="Lazzaro B.P."/>
            <person name="Lee S.J."/>
            <person name="Levesque L."/>
            <person name="Li R."/>
            <person name="Lin C.F."/>
            <person name="Lin M.F."/>
            <person name="Lindblad-Toh K."/>
            <person name="Llopart A."/>
            <person name="Long M."/>
            <person name="Low L."/>
            <person name="Lozovsky E."/>
            <person name="Lu J."/>
            <person name="Luo M."/>
            <person name="Machado C.A."/>
            <person name="Makalowski W."/>
            <person name="Marzo M."/>
            <person name="Matsuda M."/>
            <person name="Matzkin L."/>
            <person name="McAllister B."/>
            <person name="McBride C.S."/>
            <person name="McKernan B."/>
            <person name="McKernan K."/>
            <person name="Mendez-Lago M."/>
            <person name="Minx P."/>
            <person name="Mollenhauer M.U."/>
            <person name="Montooth K."/>
            <person name="Mount S.M."/>
            <person name="Mu X."/>
            <person name="Myers E."/>
            <person name="Negre B."/>
            <person name="Newfeld S."/>
            <person name="Nielsen R."/>
            <person name="Noor M.A."/>
            <person name="O'Grady P."/>
            <person name="Pachter L."/>
            <person name="Papaceit M."/>
            <person name="Parisi M.J."/>
            <person name="Parisi M."/>
            <person name="Parts L."/>
            <person name="Pedersen J.S."/>
            <person name="Pesole G."/>
            <person name="Phillippy A.M."/>
            <person name="Ponting C.P."/>
            <person name="Pop M."/>
            <person name="Porcelli D."/>
            <person name="Powell J.R."/>
            <person name="Prohaska S."/>
            <person name="Pruitt K."/>
            <person name="Puig M."/>
            <person name="Quesneville H."/>
            <person name="Ram K.R."/>
            <person name="Rand D."/>
            <person name="Rasmussen M.D."/>
            <person name="Reed L.K."/>
            <person name="Reenan R."/>
            <person name="Reily A."/>
            <person name="Remington K.A."/>
            <person name="Rieger T.T."/>
            <person name="Ritchie M.G."/>
            <person name="Robin C."/>
            <person name="Rogers Y.H."/>
            <person name="Rohde C."/>
            <person name="Rozas J."/>
            <person name="Rubenfield M.J."/>
            <person name="Ruiz A."/>
            <person name="Russo S."/>
            <person name="Salzberg S.L."/>
            <person name="Sanchez-Gracia A."/>
            <person name="Saranga D.J."/>
            <person name="Sato H."/>
            <person name="Schaeffer S.W."/>
            <person name="Schatz M.C."/>
            <person name="Schlenke T."/>
            <person name="Schwartz R."/>
            <person name="Segarra C."/>
            <person name="Singh R.S."/>
            <person name="Sirot L."/>
            <person name="Sirota M."/>
            <person name="Sisneros N.B."/>
            <person name="Smith C.D."/>
            <person name="Smith T.F."/>
            <person name="Spieth J."/>
            <person name="Stage D.E."/>
            <person name="Stark A."/>
            <person name="Stephan W."/>
            <person name="Strausberg R.L."/>
            <person name="Strempel S."/>
            <person name="Sturgill D."/>
            <person name="Sutton G."/>
            <person name="Sutton G.G."/>
            <person name="Tao W."/>
            <person name="Teichmann S."/>
            <person name="Tobari Y.N."/>
            <person name="Tomimura Y."/>
            <person name="Tsolas J.M."/>
            <person name="Valente V.L."/>
            <person name="Venter E."/>
            <person name="Venter J.C."/>
            <person name="Vicario S."/>
            <person name="Vieira F.G."/>
            <person name="Vilella A.J."/>
            <person name="Villasante A."/>
            <person name="Walenz B."/>
            <person name="Wang J."/>
            <person name="Wasserman M."/>
            <person name="Watts T."/>
            <person name="Wilson D."/>
            <person name="Wilson R.K."/>
            <person name="Wing R.A."/>
            <person name="Wolfner M.F."/>
            <person name="Wong A."/>
            <person name="Wong G.K."/>
            <person name="Wu C.I."/>
            <person name="Wu G."/>
            <person name="Yamamoto D."/>
            <person name="Yang H.P."/>
            <person name="Yang S.P."/>
            <person name="Yorke J.A."/>
            <person name="Yoshida K."/>
            <person name="Zdobnov E."/>
            <person name="Zhang P."/>
            <person name="Zhang Y."/>
            <person name="Zimin A.V."/>
            <person name="Baldwin J."/>
            <person name="Abdouelleil A."/>
            <person name="Abdulkadir J."/>
            <person name="Abebe A."/>
            <person name="Abera B."/>
            <person name="Abreu J."/>
            <person name="Acer S.C."/>
            <person name="Aftuck L."/>
            <person name="Alexander A."/>
            <person name="An P."/>
            <person name="Anderson E."/>
            <person name="Anderson S."/>
            <person name="Arachi H."/>
            <person name="Azer M."/>
            <person name="Bachantsang P."/>
            <person name="Barry A."/>
            <person name="Bayul T."/>
            <person name="Berlin A."/>
            <person name="Bessette D."/>
            <person name="Bloom T."/>
            <person name="Blye J."/>
            <person name="Boguslavskiy L."/>
            <person name="Bonnet C."/>
            <person name="Boukhgalter B."/>
            <person name="Bourzgui I."/>
            <person name="Brown A."/>
            <person name="Cahill P."/>
            <person name="Channer S."/>
            <person name="Cheshatsang Y."/>
            <person name="Chuda L."/>
            <person name="Citroen M."/>
            <person name="Collymore A."/>
            <person name="Cooke P."/>
            <person name="Costello M."/>
            <person name="D'Aco K."/>
            <person name="Daza R."/>
            <person name="De Haan G."/>
            <person name="DeGray S."/>
            <person name="DeMaso C."/>
            <person name="Dhargay N."/>
            <person name="Dooley K."/>
            <person name="Dooley E."/>
            <person name="Doricent M."/>
            <person name="Dorje P."/>
            <person name="Dorjee K."/>
            <person name="Dupes A."/>
            <person name="Elong R."/>
            <person name="Falk J."/>
            <person name="Farina A."/>
            <person name="Faro S."/>
            <person name="Ferguson D."/>
            <person name="Fisher S."/>
            <person name="Foley C.D."/>
            <person name="Franke A."/>
            <person name="Friedrich D."/>
            <person name="Gadbois L."/>
            <person name="Gearin G."/>
            <person name="Gearin C.R."/>
            <person name="Giannoukos G."/>
            <person name="Goode T."/>
            <person name="Graham J."/>
            <person name="Grandbois E."/>
            <person name="Grewal S."/>
            <person name="Gyaltsen K."/>
            <person name="Hafez N."/>
            <person name="Hagos B."/>
            <person name="Hall J."/>
            <person name="Henson C."/>
            <person name="Hollinger A."/>
            <person name="Honan T."/>
            <person name="Huard M.D."/>
            <person name="Hughes L."/>
            <person name="Hurhula B."/>
            <person name="Husby M.E."/>
            <person name="Kamat A."/>
            <person name="Kanga B."/>
            <person name="Kashin S."/>
            <person name="Khazanovich D."/>
            <person name="Kisner P."/>
            <person name="Lance K."/>
            <person name="Lara M."/>
            <person name="Lee W."/>
            <person name="Lennon N."/>
            <person name="Letendre F."/>
            <person name="LeVine R."/>
            <person name="Lipovsky A."/>
            <person name="Liu X."/>
            <person name="Liu J."/>
            <person name="Liu S."/>
            <person name="Lokyitsang T."/>
            <person name="Lokyitsang Y."/>
            <person name="Lubonja R."/>
            <person name="Lui A."/>
            <person name="MacDonald P."/>
            <person name="Magnisalis V."/>
            <person name="Maru K."/>
            <person name="Matthews C."/>
            <person name="McCusker W."/>
            <person name="McDonough S."/>
            <person name="Mehta T."/>
            <person name="Meldrim J."/>
            <person name="Meneus L."/>
            <person name="Mihai O."/>
            <person name="Mihalev A."/>
            <person name="Mihova T."/>
            <person name="Mittelman R."/>
            <person name="Mlenga V."/>
            <person name="Montmayeur A."/>
            <person name="Mulrain L."/>
            <person name="Navidi A."/>
            <person name="Naylor J."/>
            <person name="Negash T."/>
            <person name="Nguyen T."/>
            <person name="Nguyen N."/>
            <person name="Nicol R."/>
            <person name="Norbu C."/>
            <person name="Norbu N."/>
            <person name="Novod N."/>
            <person name="O'Neill B."/>
            <person name="Osman S."/>
            <person name="Markiewicz E."/>
            <person name="Oyono O.L."/>
            <person name="Patti C."/>
            <person name="Phunkhang P."/>
            <person name="Pierre F."/>
            <person name="Priest M."/>
            <person name="Raghuraman S."/>
            <person name="Rege F."/>
            <person name="Reyes R."/>
            <person name="Rise C."/>
            <person name="Rogov P."/>
            <person name="Ross K."/>
            <person name="Ryan E."/>
            <person name="Settipalli S."/>
            <person name="Shea T."/>
            <person name="Sherpa N."/>
            <person name="Shi L."/>
            <person name="Shih D."/>
            <person name="Sparrow T."/>
            <person name="Spaulding J."/>
            <person name="Stalker J."/>
            <person name="Stange-Thomann N."/>
            <person name="Stavropoulos S."/>
            <person name="Stone C."/>
            <person name="Strader C."/>
            <person name="Tesfaye S."/>
            <person name="Thomson T."/>
            <person name="Thoulutsang Y."/>
            <person name="Thoulutsang D."/>
            <person name="Topham K."/>
            <person name="Topping I."/>
            <person name="Tsamla T."/>
            <person name="Vassiliev H."/>
            <person name="Vo A."/>
            <person name="Wangchuk T."/>
            <person name="Wangdi T."/>
            <person name="Weiand M."/>
            <person name="Wilkinson J."/>
            <person name="Wilson A."/>
            <person name="Yadav S."/>
            <person name="Young G."/>
            <person name="Yu Q."/>
            <person name="Zembek L."/>
            <person name="Zhong D."/>
            <person name="Zimmer A."/>
            <person name="Zwirko Z."/>
            <person name="Jaffe D.B."/>
            <person name="Alvarez P."/>
            <person name="Brockman W."/>
            <person name="Butler J."/>
            <person name="Chin C."/>
            <person name="Gnerre S."/>
            <person name="Grabherr M."/>
            <person name="Kleber M."/>
            <person name="Mauceli E."/>
            <person name="MacCallum I."/>
        </authorList>
    </citation>
    <scope>NUCLEOTIDE SEQUENCE [LARGE SCALE GENOMIC DNA]</scope>
    <source>
        <strain evidence="3">Tucson 15010-1051.87</strain>
    </source>
</reference>
<dbReference type="AlphaFoldDB" id="A0A0Q9WBK5"/>
<evidence type="ECO:0000313" key="3">
    <source>
        <dbReference type="Proteomes" id="UP000008792"/>
    </source>
</evidence>
<evidence type="ECO:0000313" key="2">
    <source>
        <dbReference type="EMBL" id="KRF78174.1"/>
    </source>
</evidence>
<keyword evidence="1" id="KW-1133">Transmembrane helix</keyword>
<name>A0A0Q9WBK5_DROVI</name>
<sequence>MLYRWKNEDLIRIIRVLEDSIDQWRIVFEVSGIIAMVTYMFYQWFGTAQIQSWNIQQPIRNQLQETEKMFSKENGATQLITKAK</sequence>
<keyword evidence="3" id="KW-1185">Reference proteome</keyword>
<organism evidence="2 3">
    <name type="scientific">Drosophila virilis</name>
    <name type="common">Fruit fly</name>
    <dbReference type="NCBI Taxonomy" id="7244"/>
    <lineage>
        <taxon>Eukaryota</taxon>
        <taxon>Metazoa</taxon>
        <taxon>Ecdysozoa</taxon>
        <taxon>Arthropoda</taxon>
        <taxon>Hexapoda</taxon>
        <taxon>Insecta</taxon>
        <taxon>Pterygota</taxon>
        <taxon>Neoptera</taxon>
        <taxon>Endopterygota</taxon>
        <taxon>Diptera</taxon>
        <taxon>Brachycera</taxon>
        <taxon>Muscomorpha</taxon>
        <taxon>Ephydroidea</taxon>
        <taxon>Drosophilidae</taxon>
        <taxon>Drosophila</taxon>
    </lineage>
</organism>
<keyword evidence="1" id="KW-0812">Transmembrane</keyword>
<evidence type="ECO:0000256" key="1">
    <source>
        <dbReference type="SAM" id="Phobius"/>
    </source>
</evidence>
<proteinExistence type="predicted"/>
<dbReference type="Proteomes" id="UP000008792">
    <property type="component" value="Unassembled WGS sequence"/>
</dbReference>